<reference evidence="2 3" key="1">
    <citation type="submission" date="2018-01" db="EMBL/GenBank/DDBJ databases">
        <title>G. obscuriglobus.</title>
        <authorList>
            <person name="Franke J."/>
            <person name="Blomberg W."/>
            <person name="Selmecki A."/>
        </authorList>
    </citation>
    <scope>NUCLEOTIDE SEQUENCE [LARGE SCALE GENOMIC DNA]</scope>
    <source>
        <strain evidence="2 3">DSM 5831</strain>
    </source>
</reference>
<evidence type="ECO:0000256" key="1">
    <source>
        <dbReference type="SAM" id="SignalP"/>
    </source>
</evidence>
<name>A0A2Z3H9Y4_9BACT</name>
<evidence type="ECO:0000313" key="2">
    <source>
        <dbReference type="EMBL" id="AWM41222.1"/>
    </source>
</evidence>
<dbReference type="Proteomes" id="UP000245802">
    <property type="component" value="Chromosome"/>
</dbReference>
<protein>
    <submittedName>
        <fullName evidence="2">Uncharacterized protein</fullName>
    </submittedName>
</protein>
<dbReference type="RefSeq" id="WP_010048380.1">
    <property type="nucleotide sequence ID" value="NZ_CP025958.1"/>
</dbReference>
<dbReference type="KEGG" id="gog:C1280_32340"/>
<proteinExistence type="predicted"/>
<dbReference type="OrthoDB" id="259894at2"/>
<dbReference type="AlphaFoldDB" id="A0A2Z3H9Y4"/>
<feature type="chain" id="PRO_5016413693" evidence="1">
    <location>
        <begin position="22"/>
        <end position="659"/>
    </location>
</feature>
<evidence type="ECO:0000313" key="3">
    <source>
        <dbReference type="Proteomes" id="UP000245802"/>
    </source>
</evidence>
<dbReference type="EMBL" id="CP025958">
    <property type="protein sequence ID" value="AWM41222.1"/>
    <property type="molecule type" value="Genomic_DNA"/>
</dbReference>
<gene>
    <name evidence="2" type="ORF">C1280_32340</name>
</gene>
<accession>A0A2Z3H9Y4</accession>
<sequence length="659" mass="70501">MTRKLILAAAAVILSATPALAQLDAEPKQPYVWRVVVSVKPHPLLTPEFRERLKRDVLAALQPGLGALGTVEVVDLAARARAGDTLLQQFDDKGFAALDAPRDLTGAKTHFLRVEHRDGRIYLAARQYDGFTGLSSPLVRTQTIRAPELAGRTAGLMLDRDFGPVGTVEPVVGRPDEARLLVRGAGLGSVKGVVRTGDVFAVAAVRKTNRPAPVVRTATGKIVEPPPGSVPPPGLTSTPRDFTLLKVLDVGADGSCRCAVLTRYQNAMPVTGGVIGYRAMKLGTISAPVAVRLASTDGVVYKTASAVSVRASDRAFSTGGDPSEVCAFDNATYQFRSQRPLANVACVTVALGPSQAKQFPVPILSDDPVTIPFDIDPAKEERAAFERAVLKTATEAADARQAQSVCFEAVANLISKQKNADALARAEDGFKAADAADKSLSDELARLKEQAPRVQKADNVDAILAKAEQNLAALRTYNAQLAGHRDKIAKVVARENDPSVAAKEAHAEAINARIALLLARGDVDEALAAYDQLAFLIPGDADVKARKDKLAAEWKVKDEAHQKARDYLLKTWPGVQTVADFRDSLPLIRNAVDECKKHKDTWTMRKLLTVFSTAVVKLNELVAQLDPASDADKKLLADANQVGKAMAALEQEVRKASGE</sequence>
<feature type="signal peptide" evidence="1">
    <location>
        <begin position="1"/>
        <end position="21"/>
    </location>
</feature>
<keyword evidence="1" id="KW-0732">Signal</keyword>
<keyword evidence="3" id="KW-1185">Reference proteome</keyword>
<organism evidence="2 3">
    <name type="scientific">Gemmata obscuriglobus</name>
    <dbReference type="NCBI Taxonomy" id="114"/>
    <lineage>
        <taxon>Bacteria</taxon>
        <taxon>Pseudomonadati</taxon>
        <taxon>Planctomycetota</taxon>
        <taxon>Planctomycetia</taxon>
        <taxon>Gemmatales</taxon>
        <taxon>Gemmataceae</taxon>
        <taxon>Gemmata</taxon>
    </lineage>
</organism>